<dbReference type="Pfam" id="PF12937">
    <property type="entry name" value="F-box-like"/>
    <property type="match status" value="1"/>
</dbReference>
<accession>A0A0C3Q1A1</accession>
<keyword evidence="3" id="KW-1185">Reference proteome</keyword>
<proteinExistence type="predicted"/>
<dbReference type="InterPro" id="IPR001810">
    <property type="entry name" value="F-box_dom"/>
</dbReference>
<evidence type="ECO:0000313" key="3">
    <source>
        <dbReference type="Proteomes" id="UP000054248"/>
    </source>
</evidence>
<dbReference type="HOGENOM" id="CLU_2055406_0_0_1"/>
<evidence type="ECO:0000259" key="1">
    <source>
        <dbReference type="Pfam" id="PF12937"/>
    </source>
</evidence>
<dbReference type="Gene3D" id="1.20.1280.50">
    <property type="match status" value="1"/>
</dbReference>
<evidence type="ECO:0000313" key="2">
    <source>
        <dbReference type="EMBL" id="KIO16301.1"/>
    </source>
</evidence>
<sequence>MGYREDTRIDSAMLAQVDNYAGAIKSTLDAVQGHLLRRMSALHTEHNRMIPLHQLPIEIFVQIITGALEDFRTRGWSSRTHLGRLVTLCRVCKRWRDVIKSTPSLWTTIDILDPAAITSTAISLSAHHPLNILGTLSPSP</sequence>
<dbReference type="OrthoDB" id="2269034at2759"/>
<feature type="domain" description="F-box" evidence="1">
    <location>
        <begin position="53"/>
        <end position="111"/>
    </location>
</feature>
<gene>
    <name evidence="2" type="ORF">M407DRAFT_232687</name>
</gene>
<organism evidence="2 3">
    <name type="scientific">Tulasnella calospora MUT 4182</name>
    <dbReference type="NCBI Taxonomy" id="1051891"/>
    <lineage>
        <taxon>Eukaryota</taxon>
        <taxon>Fungi</taxon>
        <taxon>Dikarya</taxon>
        <taxon>Basidiomycota</taxon>
        <taxon>Agaricomycotina</taxon>
        <taxon>Agaricomycetes</taxon>
        <taxon>Cantharellales</taxon>
        <taxon>Tulasnellaceae</taxon>
        <taxon>Tulasnella</taxon>
    </lineage>
</organism>
<dbReference type="Proteomes" id="UP000054248">
    <property type="component" value="Unassembled WGS sequence"/>
</dbReference>
<reference evidence="3" key="2">
    <citation type="submission" date="2015-01" db="EMBL/GenBank/DDBJ databases">
        <title>Evolutionary Origins and Diversification of the Mycorrhizal Mutualists.</title>
        <authorList>
            <consortium name="DOE Joint Genome Institute"/>
            <consortium name="Mycorrhizal Genomics Consortium"/>
            <person name="Kohler A."/>
            <person name="Kuo A."/>
            <person name="Nagy L.G."/>
            <person name="Floudas D."/>
            <person name="Copeland A."/>
            <person name="Barry K.W."/>
            <person name="Cichocki N."/>
            <person name="Veneault-Fourrey C."/>
            <person name="LaButti K."/>
            <person name="Lindquist E.A."/>
            <person name="Lipzen A."/>
            <person name="Lundell T."/>
            <person name="Morin E."/>
            <person name="Murat C."/>
            <person name="Riley R."/>
            <person name="Ohm R."/>
            <person name="Sun H."/>
            <person name="Tunlid A."/>
            <person name="Henrissat B."/>
            <person name="Grigoriev I.V."/>
            <person name="Hibbett D.S."/>
            <person name="Martin F."/>
        </authorList>
    </citation>
    <scope>NUCLEOTIDE SEQUENCE [LARGE SCALE GENOMIC DNA]</scope>
    <source>
        <strain evidence="3">MUT 4182</strain>
    </source>
</reference>
<dbReference type="InterPro" id="IPR036047">
    <property type="entry name" value="F-box-like_dom_sf"/>
</dbReference>
<feature type="non-terminal residue" evidence="2">
    <location>
        <position position="140"/>
    </location>
</feature>
<dbReference type="SUPFAM" id="SSF81383">
    <property type="entry name" value="F-box domain"/>
    <property type="match status" value="1"/>
</dbReference>
<reference evidence="2 3" key="1">
    <citation type="submission" date="2014-04" db="EMBL/GenBank/DDBJ databases">
        <authorList>
            <consortium name="DOE Joint Genome Institute"/>
            <person name="Kuo A."/>
            <person name="Girlanda M."/>
            <person name="Perotto S."/>
            <person name="Kohler A."/>
            <person name="Nagy L.G."/>
            <person name="Floudas D."/>
            <person name="Copeland A."/>
            <person name="Barry K.W."/>
            <person name="Cichocki N."/>
            <person name="Veneault-Fourrey C."/>
            <person name="LaButti K."/>
            <person name="Lindquist E.A."/>
            <person name="Lipzen A."/>
            <person name="Lundell T."/>
            <person name="Morin E."/>
            <person name="Murat C."/>
            <person name="Sun H."/>
            <person name="Tunlid A."/>
            <person name="Henrissat B."/>
            <person name="Grigoriev I.V."/>
            <person name="Hibbett D.S."/>
            <person name="Martin F."/>
            <person name="Nordberg H.P."/>
            <person name="Cantor M.N."/>
            <person name="Hua S.X."/>
        </authorList>
    </citation>
    <scope>NUCLEOTIDE SEQUENCE [LARGE SCALE GENOMIC DNA]</scope>
    <source>
        <strain evidence="2 3">MUT 4182</strain>
    </source>
</reference>
<protein>
    <recommendedName>
        <fullName evidence="1">F-box domain-containing protein</fullName>
    </recommendedName>
</protein>
<dbReference type="AlphaFoldDB" id="A0A0C3Q1A1"/>
<name>A0A0C3Q1A1_9AGAM</name>
<dbReference type="EMBL" id="KN823603">
    <property type="protein sequence ID" value="KIO16301.1"/>
    <property type="molecule type" value="Genomic_DNA"/>
</dbReference>